<keyword evidence="3" id="KW-1185">Reference proteome</keyword>
<dbReference type="EMBL" id="CM016762">
    <property type="protein sequence ID" value="TMS32543.1"/>
    <property type="molecule type" value="Genomic_DNA"/>
</dbReference>
<feature type="compositionally biased region" description="Basic residues" evidence="1">
    <location>
        <begin position="37"/>
        <end position="50"/>
    </location>
</feature>
<evidence type="ECO:0000313" key="3">
    <source>
        <dbReference type="Proteomes" id="UP000298663"/>
    </source>
</evidence>
<dbReference type="EMBL" id="AZBU02000001">
    <property type="protein sequence ID" value="TMS32543.1"/>
    <property type="molecule type" value="Genomic_DNA"/>
</dbReference>
<organism evidence="2 3">
    <name type="scientific">Steinernema carpocapsae</name>
    <name type="common">Entomopathogenic nematode</name>
    <dbReference type="NCBI Taxonomy" id="34508"/>
    <lineage>
        <taxon>Eukaryota</taxon>
        <taxon>Metazoa</taxon>
        <taxon>Ecdysozoa</taxon>
        <taxon>Nematoda</taxon>
        <taxon>Chromadorea</taxon>
        <taxon>Rhabditida</taxon>
        <taxon>Tylenchina</taxon>
        <taxon>Panagrolaimomorpha</taxon>
        <taxon>Strongyloidoidea</taxon>
        <taxon>Steinernematidae</taxon>
        <taxon>Steinernema</taxon>
    </lineage>
</organism>
<evidence type="ECO:0000313" key="2">
    <source>
        <dbReference type="EMBL" id="TMS32543.1"/>
    </source>
</evidence>
<reference evidence="2 3" key="2">
    <citation type="journal article" date="2019" name="G3 (Bethesda)">
        <title>Hybrid Assembly of the Genome of the Entomopathogenic Nematode Steinernema carpocapsae Identifies the X-Chromosome.</title>
        <authorList>
            <person name="Serra L."/>
            <person name="Macchietto M."/>
            <person name="Macias-Munoz A."/>
            <person name="McGill C.J."/>
            <person name="Rodriguez I.M."/>
            <person name="Rodriguez B."/>
            <person name="Murad R."/>
            <person name="Mortazavi A."/>
        </authorList>
    </citation>
    <scope>NUCLEOTIDE SEQUENCE [LARGE SCALE GENOMIC DNA]</scope>
    <source>
        <strain evidence="2 3">ALL</strain>
    </source>
</reference>
<evidence type="ECO:0000256" key="1">
    <source>
        <dbReference type="SAM" id="MobiDB-lite"/>
    </source>
</evidence>
<proteinExistence type="predicted"/>
<feature type="compositionally biased region" description="Polar residues" evidence="1">
    <location>
        <begin position="126"/>
        <end position="137"/>
    </location>
</feature>
<name>A0A4V6I6X6_STECR</name>
<feature type="compositionally biased region" description="Polar residues" evidence="1">
    <location>
        <begin position="94"/>
        <end position="116"/>
    </location>
</feature>
<comment type="caution">
    <text evidence="2">The sequence shown here is derived from an EMBL/GenBank/DDBJ whole genome shotgun (WGS) entry which is preliminary data.</text>
</comment>
<dbReference type="AlphaFoldDB" id="A0A4V6I6X6"/>
<protein>
    <submittedName>
        <fullName evidence="2">Uncharacterized protein</fullName>
    </submittedName>
</protein>
<gene>
    <name evidence="2" type="ORF">L596_000368</name>
</gene>
<accession>A0A4V6I6X6</accession>
<sequence>MSALHLGWPLAIVTLNNGHFSTFETNLNTPQSTLSSHRSRQRQLFPRHLRPQTPVISSTHRNIGPVGQISGQPHPLPSSRSSKIPTGLPHLSDPQCSLQTRTQTDRSILSLPQQKTRQPDTEQHGHTSTNGHTQTPS</sequence>
<feature type="region of interest" description="Disordered" evidence="1">
    <location>
        <begin position="29"/>
        <end position="137"/>
    </location>
</feature>
<reference evidence="2 3" key="1">
    <citation type="journal article" date="2015" name="Genome Biol.">
        <title>Comparative genomics of Steinernema reveals deeply conserved gene regulatory networks.</title>
        <authorList>
            <person name="Dillman A.R."/>
            <person name="Macchietto M."/>
            <person name="Porter C.F."/>
            <person name="Rogers A."/>
            <person name="Williams B."/>
            <person name="Antoshechkin I."/>
            <person name="Lee M.M."/>
            <person name="Goodwin Z."/>
            <person name="Lu X."/>
            <person name="Lewis E.E."/>
            <person name="Goodrich-Blair H."/>
            <person name="Stock S.P."/>
            <person name="Adams B.J."/>
            <person name="Sternberg P.W."/>
            <person name="Mortazavi A."/>
        </authorList>
    </citation>
    <scope>NUCLEOTIDE SEQUENCE [LARGE SCALE GENOMIC DNA]</scope>
    <source>
        <strain evidence="2 3">ALL</strain>
    </source>
</reference>
<dbReference type="Proteomes" id="UP000298663">
    <property type="component" value="Chromosome X"/>
</dbReference>